<proteinExistence type="predicted"/>
<sequence>MGGFPEAKEFVPLIDRLFEGGPESIIAILVILTILLLWERKRLLDLIARREEKIDAIVENYYQGNMTLTEALNGVKAVMLEVRLKL</sequence>
<evidence type="ECO:0000313" key="2">
    <source>
        <dbReference type="Proteomes" id="UP001302493"/>
    </source>
</evidence>
<keyword evidence="2" id="KW-1185">Reference proteome</keyword>
<gene>
    <name evidence="1" type="ORF">PZA08_14370</name>
</gene>
<dbReference type="EMBL" id="CP119180">
    <property type="protein sequence ID" value="WOB78469.1"/>
    <property type="molecule type" value="Genomic_DNA"/>
</dbReference>
<accession>A0ACD4VKK0</accession>
<reference evidence="1" key="1">
    <citation type="submission" date="2023-03" db="EMBL/GenBank/DDBJ databases">
        <title>Genome sequence of Brevundimonas nasdae SJTX8.</title>
        <authorList>
            <person name="Liang R."/>
        </authorList>
    </citation>
    <scope>NUCLEOTIDE SEQUENCE</scope>
    <source>
        <strain evidence="1">X8</strain>
    </source>
</reference>
<name>A0ACD4VKK0_9CAUL</name>
<organism evidence="1 2">
    <name type="scientific">Brevundimonas nasdae</name>
    <dbReference type="NCBI Taxonomy" id="172043"/>
    <lineage>
        <taxon>Bacteria</taxon>
        <taxon>Pseudomonadati</taxon>
        <taxon>Pseudomonadota</taxon>
        <taxon>Alphaproteobacteria</taxon>
        <taxon>Caulobacterales</taxon>
        <taxon>Caulobacteraceae</taxon>
        <taxon>Brevundimonas</taxon>
    </lineage>
</organism>
<evidence type="ECO:0000313" key="1">
    <source>
        <dbReference type="EMBL" id="WOB78469.1"/>
    </source>
</evidence>
<dbReference type="Proteomes" id="UP001302493">
    <property type="component" value="Chromosome"/>
</dbReference>
<protein>
    <submittedName>
        <fullName evidence="1">Uncharacterized protein</fullName>
    </submittedName>
</protein>